<dbReference type="InterPro" id="IPR029753">
    <property type="entry name" value="D-isomer_DH_CS"/>
</dbReference>
<accession>A0A919TNT8</accession>
<evidence type="ECO:0000313" key="7">
    <source>
        <dbReference type="Proteomes" id="UP000629619"/>
    </source>
</evidence>
<dbReference type="GO" id="GO:0016618">
    <property type="term" value="F:hydroxypyruvate reductase [NAD(P)H] activity"/>
    <property type="evidence" value="ECO:0007669"/>
    <property type="project" value="TreeGrafter"/>
</dbReference>
<dbReference type="Pfam" id="PF02826">
    <property type="entry name" value="2-Hacid_dh_C"/>
    <property type="match status" value="1"/>
</dbReference>
<comment type="caution">
    <text evidence="6">The sequence shown here is derived from an EMBL/GenBank/DDBJ whole genome shotgun (WGS) entry which is preliminary data.</text>
</comment>
<dbReference type="RefSeq" id="WP_203683609.1">
    <property type="nucleotide sequence ID" value="NZ_BOMW01000060.1"/>
</dbReference>
<dbReference type="GO" id="GO:0030267">
    <property type="term" value="F:glyoxylate reductase (NADPH) activity"/>
    <property type="evidence" value="ECO:0007669"/>
    <property type="project" value="TreeGrafter"/>
</dbReference>
<proteinExistence type="inferred from homology"/>
<evidence type="ECO:0000256" key="3">
    <source>
        <dbReference type="RuleBase" id="RU003719"/>
    </source>
</evidence>
<dbReference type="InterPro" id="IPR006139">
    <property type="entry name" value="D-isomer_2_OHA_DH_cat_dom"/>
</dbReference>
<organism evidence="6 7">
    <name type="scientific">Actinoplanes siamensis</name>
    <dbReference type="NCBI Taxonomy" id="1223317"/>
    <lineage>
        <taxon>Bacteria</taxon>
        <taxon>Bacillati</taxon>
        <taxon>Actinomycetota</taxon>
        <taxon>Actinomycetes</taxon>
        <taxon>Micromonosporales</taxon>
        <taxon>Micromonosporaceae</taxon>
        <taxon>Actinoplanes</taxon>
    </lineage>
</organism>
<evidence type="ECO:0000313" key="6">
    <source>
        <dbReference type="EMBL" id="GIF08245.1"/>
    </source>
</evidence>
<dbReference type="SUPFAM" id="SSF51735">
    <property type="entry name" value="NAD(P)-binding Rossmann-fold domains"/>
    <property type="match status" value="1"/>
</dbReference>
<dbReference type="EMBL" id="BOMW01000060">
    <property type="protein sequence ID" value="GIF08245.1"/>
    <property type="molecule type" value="Genomic_DNA"/>
</dbReference>
<dbReference type="PROSITE" id="PS00671">
    <property type="entry name" value="D_2_HYDROXYACID_DH_3"/>
    <property type="match status" value="1"/>
</dbReference>
<evidence type="ECO:0000259" key="5">
    <source>
        <dbReference type="Pfam" id="PF02826"/>
    </source>
</evidence>
<dbReference type="AlphaFoldDB" id="A0A919TNT8"/>
<dbReference type="CDD" id="cd12172">
    <property type="entry name" value="PGDH_like_2"/>
    <property type="match status" value="1"/>
</dbReference>
<dbReference type="Pfam" id="PF00389">
    <property type="entry name" value="2-Hacid_dh"/>
    <property type="match status" value="1"/>
</dbReference>
<dbReference type="InterPro" id="IPR050223">
    <property type="entry name" value="D-isomer_2-hydroxyacid_DH"/>
</dbReference>
<dbReference type="InterPro" id="IPR006140">
    <property type="entry name" value="D-isomer_DH_NAD-bd"/>
</dbReference>
<feature type="domain" description="D-isomer specific 2-hydroxyacid dehydrogenase catalytic" evidence="4">
    <location>
        <begin position="45"/>
        <end position="314"/>
    </location>
</feature>
<dbReference type="GO" id="GO:0005829">
    <property type="term" value="C:cytosol"/>
    <property type="evidence" value="ECO:0007669"/>
    <property type="project" value="TreeGrafter"/>
</dbReference>
<protein>
    <submittedName>
        <fullName evidence="6">2-hydroxyacid dehydrogenase</fullName>
    </submittedName>
</protein>
<dbReference type="Proteomes" id="UP000629619">
    <property type="component" value="Unassembled WGS sequence"/>
</dbReference>
<evidence type="ECO:0000256" key="1">
    <source>
        <dbReference type="ARBA" id="ARBA00005854"/>
    </source>
</evidence>
<dbReference type="InterPro" id="IPR036291">
    <property type="entry name" value="NAD(P)-bd_dom_sf"/>
</dbReference>
<dbReference type="PANTHER" id="PTHR10996:SF283">
    <property type="entry name" value="GLYOXYLATE_HYDROXYPYRUVATE REDUCTASE B"/>
    <property type="match status" value="1"/>
</dbReference>
<evidence type="ECO:0000256" key="2">
    <source>
        <dbReference type="ARBA" id="ARBA00023002"/>
    </source>
</evidence>
<gene>
    <name evidence="6" type="ORF">Asi03nite_57830</name>
</gene>
<sequence length="319" mass="33361">MGIPHHSPALTGAPRVLLAPSTFLTSGPDGADAFGAHGIEARRNPHGRTLTADEVVELAADCDGILSGNEPLTAEVLARLPRLRCISRCGSGTDNVDLDATRARGIEVYRTPDAPVQAVAELTVGLIITLLRRVHELNAAVHAGGWPRLLGRSLAGRTVGIVGLGRIGQAVAHLLTPFGCRLVASDPSPASAAWGRAHDVTMLLFDELLGSAEIVLLHAPSADRPLLGEPELRLMPAGALLVNTSRGSLIDESALHAALSDGRLAGAALDVYHQEPYQGPLAALPNAVLTPHIGSYTAETRTAMEREAVAHLIEGLGHR</sequence>
<feature type="domain" description="D-isomer specific 2-hydroxyacid dehydrogenase NAD-binding" evidence="5">
    <location>
        <begin position="124"/>
        <end position="294"/>
    </location>
</feature>
<dbReference type="PANTHER" id="PTHR10996">
    <property type="entry name" value="2-HYDROXYACID DEHYDROGENASE-RELATED"/>
    <property type="match status" value="1"/>
</dbReference>
<reference evidence="6" key="1">
    <citation type="submission" date="2021-01" db="EMBL/GenBank/DDBJ databases">
        <title>Whole genome shotgun sequence of Actinoplanes siamensis NBRC 109076.</title>
        <authorList>
            <person name="Komaki H."/>
            <person name="Tamura T."/>
        </authorList>
    </citation>
    <scope>NUCLEOTIDE SEQUENCE</scope>
    <source>
        <strain evidence="6">NBRC 109076</strain>
    </source>
</reference>
<keyword evidence="7" id="KW-1185">Reference proteome</keyword>
<dbReference type="SUPFAM" id="SSF52283">
    <property type="entry name" value="Formate/glycerate dehydrogenase catalytic domain-like"/>
    <property type="match status" value="1"/>
</dbReference>
<name>A0A919TNT8_9ACTN</name>
<dbReference type="GO" id="GO:0051287">
    <property type="term" value="F:NAD binding"/>
    <property type="evidence" value="ECO:0007669"/>
    <property type="project" value="InterPro"/>
</dbReference>
<keyword evidence="2 3" id="KW-0560">Oxidoreductase</keyword>
<comment type="similarity">
    <text evidence="1 3">Belongs to the D-isomer specific 2-hydroxyacid dehydrogenase family.</text>
</comment>
<evidence type="ECO:0000259" key="4">
    <source>
        <dbReference type="Pfam" id="PF00389"/>
    </source>
</evidence>
<dbReference type="Gene3D" id="3.40.50.720">
    <property type="entry name" value="NAD(P)-binding Rossmann-like Domain"/>
    <property type="match status" value="2"/>
</dbReference>